<comment type="caution">
    <text evidence="10">The sequence shown here is derived from an EMBL/GenBank/DDBJ whole genome shotgun (WGS) entry which is preliminary data.</text>
</comment>
<protein>
    <submittedName>
        <fullName evidence="10">Glycosyltransferase family 39 protein</fullName>
        <ecNumber evidence="10">2.4.-.-</ecNumber>
    </submittedName>
</protein>
<dbReference type="Proteomes" id="UP000824225">
    <property type="component" value="Unassembled WGS sequence"/>
</dbReference>
<keyword evidence="3 10" id="KW-0328">Glycosyltransferase</keyword>
<dbReference type="Pfam" id="PF13231">
    <property type="entry name" value="PMT_2"/>
    <property type="match status" value="1"/>
</dbReference>
<feature type="transmembrane region" description="Helical" evidence="8">
    <location>
        <begin position="333"/>
        <end position="351"/>
    </location>
</feature>
<evidence type="ECO:0000256" key="6">
    <source>
        <dbReference type="ARBA" id="ARBA00022989"/>
    </source>
</evidence>
<dbReference type="GO" id="GO:0016763">
    <property type="term" value="F:pentosyltransferase activity"/>
    <property type="evidence" value="ECO:0007669"/>
    <property type="project" value="TreeGrafter"/>
</dbReference>
<keyword evidence="6 8" id="KW-1133">Transmembrane helix</keyword>
<feature type="transmembrane region" description="Helical" evidence="8">
    <location>
        <begin position="363"/>
        <end position="383"/>
    </location>
</feature>
<gene>
    <name evidence="10" type="ORF">H9962_09210</name>
</gene>
<feature type="transmembrane region" description="Helical" evidence="8">
    <location>
        <begin position="227"/>
        <end position="247"/>
    </location>
</feature>
<feature type="transmembrane region" description="Helical" evidence="8">
    <location>
        <begin position="103"/>
        <end position="122"/>
    </location>
</feature>
<evidence type="ECO:0000256" key="2">
    <source>
        <dbReference type="ARBA" id="ARBA00022475"/>
    </source>
</evidence>
<evidence type="ECO:0000256" key="3">
    <source>
        <dbReference type="ARBA" id="ARBA00022676"/>
    </source>
</evidence>
<keyword evidence="2" id="KW-1003">Cell membrane</keyword>
<keyword evidence="5 8" id="KW-0812">Transmembrane</keyword>
<keyword evidence="4 10" id="KW-0808">Transferase</keyword>
<dbReference type="PANTHER" id="PTHR33908">
    <property type="entry name" value="MANNOSYLTRANSFERASE YKCB-RELATED"/>
    <property type="match status" value="1"/>
</dbReference>
<reference evidence="10" key="1">
    <citation type="journal article" date="2021" name="PeerJ">
        <title>Extensive microbial diversity within the chicken gut microbiome revealed by metagenomics and culture.</title>
        <authorList>
            <person name="Gilroy R."/>
            <person name="Ravi A."/>
            <person name="Getino M."/>
            <person name="Pursley I."/>
            <person name="Horton D.L."/>
            <person name="Alikhan N.F."/>
            <person name="Baker D."/>
            <person name="Gharbi K."/>
            <person name="Hall N."/>
            <person name="Watson M."/>
            <person name="Adriaenssens E.M."/>
            <person name="Foster-Nyarko E."/>
            <person name="Jarju S."/>
            <person name="Secka A."/>
            <person name="Antonio M."/>
            <person name="Oren A."/>
            <person name="Chaudhuri R.R."/>
            <person name="La Ragione R."/>
            <person name="Hildebrand F."/>
            <person name="Pallen M.J."/>
        </authorList>
    </citation>
    <scope>NUCLEOTIDE SEQUENCE</scope>
    <source>
        <strain evidence="10">CHK186-16707</strain>
    </source>
</reference>
<evidence type="ECO:0000259" key="9">
    <source>
        <dbReference type="Pfam" id="PF13231"/>
    </source>
</evidence>
<evidence type="ECO:0000313" key="11">
    <source>
        <dbReference type="Proteomes" id="UP000824225"/>
    </source>
</evidence>
<dbReference type="EC" id="2.4.-.-" evidence="10"/>
<evidence type="ECO:0000256" key="7">
    <source>
        <dbReference type="ARBA" id="ARBA00023136"/>
    </source>
</evidence>
<name>A0A9D2KN88_9BACT</name>
<sequence>MARRPGLWAWTIITVSLAVRLWFVASGQLDLVQDEAQYWDWSRRLQWSYYSKGPLIAWVIGFWTHLFGSTELGVRMGAVVNATVAQIMLWYGVSRLMGRPRLAVLSLAVANTMPLFLAAGVLMTTDNILLVCWLGGLLCLYALTRPASAPGASRALPLFLLGACMAAGNLAKYMMLAQFAVAVPYFWLLHRQRLLPPRVAVRALAAMSAGAVIGYLPILIWNMQNDWVGVLHVTTLAGVTGTAGKSLIRLDTVPEFLGAQFGVATPWWMLLMLFAGWRAARLAWRGLGATNAEDAAPAARVRQAALLACAFWPLWLAMFLWSFHTRIYANWPGMSYVGGIILAAAGLERLLAGFGSYRARRLALLWPALGLILFFAVFGQNALPLPPEFNPAARLKGWADLGNKLETLSRDLSNPDKVFYFGEGYDVTAELAFYAPGQPIAYSADFGRRRSQYDLWPGPDEQGDNRIGWDAIYVNTKDHTPRQLYAMFDSVTVFPYQSTHRGKPGRKFTIALLRNFNGYWPHSAHARY</sequence>
<feature type="transmembrane region" description="Helical" evidence="8">
    <location>
        <begin position="304"/>
        <end position="321"/>
    </location>
</feature>
<organism evidence="10 11">
    <name type="scientific">Candidatus Mailhella merdigallinarum</name>
    <dbReference type="NCBI Taxonomy" id="2838658"/>
    <lineage>
        <taxon>Bacteria</taxon>
        <taxon>Pseudomonadati</taxon>
        <taxon>Thermodesulfobacteriota</taxon>
        <taxon>Desulfovibrionia</taxon>
        <taxon>Desulfovibrionales</taxon>
        <taxon>Desulfovibrionaceae</taxon>
        <taxon>Mailhella</taxon>
    </lineage>
</organism>
<dbReference type="AlphaFoldDB" id="A0A9D2KN88"/>
<evidence type="ECO:0000313" key="10">
    <source>
        <dbReference type="EMBL" id="HJA09348.1"/>
    </source>
</evidence>
<dbReference type="InterPro" id="IPR050297">
    <property type="entry name" value="LipidA_mod_glycosyltrf_83"/>
</dbReference>
<dbReference type="GO" id="GO:0005886">
    <property type="term" value="C:plasma membrane"/>
    <property type="evidence" value="ECO:0007669"/>
    <property type="project" value="UniProtKB-SubCell"/>
</dbReference>
<feature type="transmembrane region" description="Helical" evidence="8">
    <location>
        <begin position="156"/>
        <end position="187"/>
    </location>
</feature>
<proteinExistence type="predicted"/>
<feature type="transmembrane region" description="Helical" evidence="8">
    <location>
        <begin position="199"/>
        <end position="220"/>
    </location>
</feature>
<evidence type="ECO:0000256" key="8">
    <source>
        <dbReference type="SAM" id="Phobius"/>
    </source>
</evidence>
<reference evidence="10" key="2">
    <citation type="submission" date="2021-04" db="EMBL/GenBank/DDBJ databases">
        <authorList>
            <person name="Gilroy R."/>
        </authorList>
    </citation>
    <scope>NUCLEOTIDE SEQUENCE</scope>
    <source>
        <strain evidence="10">CHK186-16707</strain>
    </source>
</reference>
<evidence type="ECO:0000256" key="5">
    <source>
        <dbReference type="ARBA" id="ARBA00022692"/>
    </source>
</evidence>
<evidence type="ECO:0000256" key="1">
    <source>
        <dbReference type="ARBA" id="ARBA00004651"/>
    </source>
</evidence>
<dbReference type="EMBL" id="DXAN01000028">
    <property type="protein sequence ID" value="HJA09348.1"/>
    <property type="molecule type" value="Genomic_DNA"/>
</dbReference>
<feature type="domain" description="Glycosyltransferase RgtA/B/C/D-like" evidence="9">
    <location>
        <begin position="52"/>
        <end position="221"/>
    </location>
</feature>
<dbReference type="PANTHER" id="PTHR33908:SF11">
    <property type="entry name" value="MEMBRANE PROTEIN"/>
    <property type="match status" value="1"/>
</dbReference>
<dbReference type="InterPro" id="IPR038731">
    <property type="entry name" value="RgtA/B/C-like"/>
</dbReference>
<feature type="transmembrane region" description="Helical" evidence="8">
    <location>
        <begin position="6"/>
        <end position="26"/>
    </location>
</feature>
<feature type="transmembrane region" description="Helical" evidence="8">
    <location>
        <begin position="128"/>
        <end position="144"/>
    </location>
</feature>
<dbReference type="GO" id="GO:0009103">
    <property type="term" value="P:lipopolysaccharide biosynthetic process"/>
    <property type="evidence" value="ECO:0007669"/>
    <property type="project" value="UniProtKB-ARBA"/>
</dbReference>
<keyword evidence="7 8" id="KW-0472">Membrane</keyword>
<evidence type="ECO:0000256" key="4">
    <source>
        <dbReference type="ARBA" id="ARBA00022679"/>
    </source>
</evidence>
<feature type="transmembrane region" description="Helical" evidence="8">
    <location>
        <begin position="72"/>
        <end position="91"/>
    </location>
</feature>
<comment type="subcellular location">
    <subcellularLocation>
        <location evidence="1">Cell membrane</location>
        <topology evidence="1">Multi-pass membrane protein</topology>
    </subcellularLocation>
</comment>
<accession>A0A9D2KN88</accession>